<name>A0ABS6WSW5_9HYPH</name>
<dbReference type="Proteomes" id="UP001430804">
    <property type="component" value="Unassembled WGS sequence"/>
</dbReference>
<dbReference type="RefSeq" id="WP_219203310.1">
    <property type="nucleotide sequence ID" value="NZ_JAHWQX010000004.1"/>
</dbReference>
<organism evidence="2 3">
    <name type="scientific">Pseudohoeflea coraliihabitans</name>
    <dbReference type="NCBI Taxonomy" id="2860393"/>
    <lineage>
        <taxon>Bacteria</taxon>
        <taxon>Pseudomonadati</taxon>
        <taxon>Pseudomonadota</taxon>
        <taxon>Alphaproteobacteria</taxon>
        <taxon>Hyphomicrobiales</taxon>
        <taxon>Rhizobiaceae</taxon>
        <taxon>Pseudohoeflea</taxon>
    </lineage>
</organism>
<protein>
    <submittedName>
        <fullName evidence="2">Glutathione S-transferase N-terminal domain-containing protein</fullName>
    </submittedName>
</protein>
<dbReference type="InterPro" id="IPR040079">
    <property type="entry name" value="Glutathione_S-Trfase"/>
</dbReference>
<evidence type="ECO:0000313" key="2">
    <source>
        <dbReference type="EMBL" id="MBW3098733.1"/>
    </source>
</evidence>
<dbReference type="PROSITE" id="PS50404">
    <property type="entry name" value="GST_NTER"/>
    <property type="match status" value="1"/>
</dbReference>
<dbReference type="Pfam" id="PF13417">
    <property type="entry name" value="GST_N_3"/>
    <property type="match status" value="1"/>
</dbReference>
<feature type="domain" description="GST N-terminal" evidence="1">
    <location>
        <begin position="1"/>
        <end position="80"/>
    </location>
</feature>
<dbReference type="SFLD" id="SFLDS00019">
    <property type="entry name" value="Glutathione_Transferase_(cytos"/>
    <property type="match status" value="1"/>
</dbReference>
<dbReference type="InterPro" id="IPR050983">
    <property type="entry name" value="GST_Omega/HSP26"/>
</dbReference>
<dbReference type="EMBL" id="JAHWQX010000004">
    <property type="protein sequence ID" value="MBW3098733.1"/>
    <property type="molecule type" value="Genomic_DNA"/>
</dbReference>
<evidence type="ECO:0000259" key="1">
    <source>
        <dbReference type="PROSITE" id="PS50404"/>
    </source>
</evidence>
<dbReference type="CDD" id="cd03205">
    <property type="entry name" value="GST_C_6"/>
    <property type="match status" value="1"/>
</dbReference>
<dbReference type="PANTHER" id="PTHR43968">
    <property type="match status" value="1"/>
</dbReference>
<dbReference type="InterPro" id="IPR004045">
    <property type="entry name" value="Glutathione_S-Trfase_N"/>
</dbReference>
<sequence>MPMKLYSAPASPYAAKARMGAVVAGLPVEITNVSTASEPADLIDTNPLGKIPTLLNDDGVNIYDSRAIMQYLDRAGGRKLYPRNAAKRTEAEVTEALCDGICDALLLIVYERRYRSEELVHQPWLDLQWRKVTRGLEVLEKRLPRMGKSPTAAHLAIAAVLGYLNLRFEGQWERGRPKLKAFMRKFEANFPDLARLCPQAD</sequence>
<dbReference type="Pfam" id="PF13410">
    <property type="entry name" value="GST_C_2"/>
    <property type="match status" value="1"/>
</dbReference>
<gene>
    <name evidence="2" type="ORF">KY465_15720</name>
</gene>
<reference evidence="2" key="1">
    <citation type="submission" date="2021-07" db="EMBL/GenBank/DDBJ databases">
        <title>Pseudohoeflea marina sp. nov. a polyhydroxyalcanoate-producing bacterium.</title>
        <authorList>
            <person name="Zheng W."/>
            <person name="Yu S."/>
            <person name="Huang Y."/>
        </authorList>
    </citation>
    <scope>NUCLEOTIDE SEQUENCE</scope>
    <source>
        <strain evidence="2">DP4N28-3</strain>
    </source>
</reference>
<proteinExistence type="predicted"/>
<dbReference type="PANTHER" id="PTHR43968:SF6">
    <property type="entry name" value="GLUTATHIONE S-TRANSFERASE OMEGA"/>
    <property type="match status" value="1"/>
</dbReference>
<evidence type="ECO:0000313" key="3">
    <source>
        <dbReference type="Proteomes" id="UP001430804"/>
    </source>
</evidence>
<comment type="caution">
    <text evidence="2">The sequence shown here is derived from an EMBL/GenBank/DDBJ whole genome shotgun (WGS) entry which is preliminary data.</text>
</comment>
<keyword evidence="3" id="KW-1185">Reference proteome</keyword>
<accession>A0ABS6WSW5</accession>